<reference evidence="3" key="3">
    <citation type="submission" date="2015-06" db="UniProtKB">
        <authorList>
            <consortium name="EnsemblMetazoa"/>
        </authorList>
    </citation>
    <scope>IDENTIFICATION</scope>
</reference>
<protein>
    <submittedName>
        <fullName evidence="2 3">Uncharacterized protein</fullName>
    </submittedName>
</protein>
<accession>T1EX84</accession>
<feature type="chain" id="PRO_5010980077" evidence="1">
    <location>
        <begin position="22"/>
        <end position="135"/>
    </location>
</feature>
<name>T1EX84_HELRO</name>
<dbReference type="RefSeq" id="XP_009030504.1">
    <property type="nucleotide sequence ID" value="XM_009032256.1"/>
</dbReference>
<dbReference type="GeneID" id="20201184"/>
<proteinExistence type="predicted"/>
<evidence type="ECO:0000256" key="1">
    <source>
        <dbReference type="SAM" id="SignalP"/>
    </source>
</evidence>
<dbReference type="HOGENOM" id="CLU_1888022_0_0_1"/>
<dbReference type="KEGG" id="hro:HELRODRAFT_165741"/>
<dbReference type="AlphaFoldDB" id="T1EX84"/>
<dbReference type="EnsemblMetazoa" id="HelroT165741">
    <property type="protein sequence ID" value="HelroP165741"/>
    <property type="gene ID" value="HelroG165741"/>
</dbReference>
<keyword evidence="4" id="KW-1185">Reference proteome</keyword>
<evidence type="ECO:0000313" key="3">
    <source>
        <dbReference type="EnsemblMetazoa" id="HelroP165741"/>
    </source>
</evidence>
<dbReference type="InParanoid" id="T1EX84"/>
<evidence type="ECO:0000313" key="2">
    <source>
        <dbReference type="EMBL" id="ESN91683.1"/>
    </source>
</evidence>
<dbReference type="EMBL" id="AMQM01002159">
    <property type="status" value="NOT_ANNOTATED_CDS"/>
    <property type="molecule type" value="Genomic_DNA"/>
</dbReference>
<dbReference type="Proteomes" id="UP000015101">
    <property type="component" value="Unassembled WGS sequence"/>
</dbReference>
<reference evidence="2 4" key="2">
    <citation type="journal article" date="2013" name="Nature">
        <title>Insights into bilaterian evolution from three spiralian genomes.</title>
        <authorList>
            <person name="Simakov O."/>
            <person name="Marletaz F."/>
            <person name="Cho S.J."/>
            <person name="Edsinger-Gonzales E."/>
            <person name="Havlak P."/>
            <person name="Hellsten U."/>
            <person name="Kuo D.H."/>
            <person name="Larsson T."/>
            <person name="Lv J."/>
            <person name="Arendt D."/>
            <person name="Savage R."/>
            <person name="Osoegawa K."/>
            <person name="de Jong P."/>
            <person name="Grimwood J."/>
            <person name="Chapman J.A."/>
            <person name="Shapiro H."/>
            <person name="Aerts A."/>
            <person name="Otillar R.P."/>
            <person name="Terry A.Y."/>
            <person name="Boore J.L."/>
            <person name="Grigoriev I.V."/>
            <person name="Lindberg D.R."/>
            <person name="Seaver E.C."/>
            <person name="Weisblat D.A."/>
            <person name="Putnam N.H."/>
            <person name="Rokhsar D.S."/>
        </authorList>
    </citation>
    <scope>NUCLEOTIDE SEQUENCE</scope>
</reference>
<sequence length="135" mass="14645">MFPLYCAAATIMIFTVAQSFAASCPEIFDYVLTLDNEGLMKRLVLPRDKTPKQKRKYKLELAASGGVCPLGSPITVIAGVNHHICDIGKIIECPAVFDYVLNLSQRLAIHVTLSLVERREGVGADSGSSKNSDFG</sequence>
<dbReference type="EMBL" id="KB097700">
    <property type="protein sequence ID" value="ESN91683.1"/>
    <property type="molecule type" value="Genomic_DNA"/>
</dbReference>
<evidence type="ECO:0000313" key="4">
    <source>
        <dbReference type="Proteomes" id="UP000015101"/>
    </source>
</evidence>
<feature type="signal peptide" evidence="1">
    <location>
        <begin position="1"/>
        <end position="21"/>
    </location>
</feature>
<reference evidence="4" key="1">
    <citation type="submission" date="2012-12" db="EMBL/GenBank/DDBJ databases">
        <authorList>
            <person name="Hellsten U."/>
            <person name="Grimwood J."/>
            <person name="Chapman J.A."/>
            <person name="Shapiro H."/>
            <person name="Aerts A."/>
            <person name="Otillar R.P."/>
            <person name="Terry A.Y."/>
            <person name="Boore J.L."/>
            <person name="Simakov O."/>
            <person name="Marletaz F."/>
            <person name="Cho S.-J."/>
            <person name="Edsinger-Gonzales E."/>
            <person name="Havlak P."/>
            <person name="Kuo D.-H."/>
            <person name="Larsson T."/>
            <person name="Lv J."/>
            <person name="Arendt D."/>
            <person name="Savage R."/>
            <person name="Osoegawa K."/>
            <person name="de Jong P."/>
            <person name="Lindberg D.R."/>
            <person name="Seaver E.C."/>
            <person name="Weisblat D.A."/>
            <person name="Putnam N.H."/>
            <person name="Grigoriev I.V."/>
            <person name="Rokhsar D.S."/>
        </authorList>
    </citation>
    <scope>NUCLEOTIDE SEQUENCE</scope>
</reference>
<gene>
    <name evidence="3" type="primary">20201184</name>
    <name evidence="2" type="ORF">HELRODRAFT_165741</name>
</gene>
<keyword evidence="1" id="KW-0732">Signal</keyword>
<organism evidence="3 4">
    <name type="scientific">Helobdella robusta</name>
    <name type="common">Californian leech</name>
    <dbReference type="NCBI Taxonomy" id="6412"/>
    <lineage>
        <taxon>Eukaryota</taxon>
        <taxon>Metazoa</taxon>
        <taxon>Spiralia</taxon>
        <taxon>Lophotrochozoa</taxon>
        <taxon>Annelida</taxon>
        <taxon>Clitellata</taxon>
        <taxon>Hirudinea</taxon>
        <taxon>Rhynchobdellida</taxon>
        <taxon>Glossiphoniidae</taxon>
        <taxon>Helobdella</taxon>
    </lineage>
</organism>
<dbReference type="CTD" id="20201184"/>